<protein>
    <submittedName>
        <fullName evidence="2">Uncharacterized protein</fullName>
    </submittedName>
</protein>
<dbReference type="EMBL" id="JAVRRJ010000001">
    <property type="protein sequence ID" value="KAK5090602.1"/>
    <property type="molecule type" value="Genomic_DNA"/>
</dbReference>
<evidence type="ECO:0000313" key="2">
    <source>
        <dbReference type="EMBL" id="KAK5090602.1"/>
    </source>
</evidence>
<feature type="compositionally biased region" description="Low complexity" evidence="1">
    <location>
        <begin position="214"/>
        <end position="224"/>
    </location>
</feature>
<feature type="compositionally biased region" description="Basic and acidic residues" evidence="1">
    <location>
        <begin position="311"/>
        <end position="322"/>
    </location>
</feature>
<feature type="compositionally biased region" description="Polar residues" evidence="1">
    <location>
        <begin position="348"/>
        <end position="368"/>
    </location>
</feature>
<name>A0AAN7YE95_9EURO</name>
<feature type="compositionally biased region" description="Basic and acidic residues" evidence="1">
    <location>
        <begin position="430"/>
        <end position="439"/>
    </location>
</feature>
<feature type="region of interest" description="Disordered" evidence="1">
    <location>
        <begin position="165"/>
        <end position="322"/>
    </location>
</feature>
<comment type="caution">
    <text evidence="2">The sequence shown here is derived from an EMBL/GenBank/DDBJ whole genome shotgun (WGS) entry which is preliminary data.</text>
</comment>
<dbReference type="AlphaFoldDB" id="A0AAN7YE95"/>
<proteinExistence type="predicted"/>
<gene>
    <name evidence="2" type="ORF">LTR05_000777</name>
</gene>
<feature type="region of interest" description="Disordered" evidence="1">
    <location>
        <begin position="112"/>
        <end position="142"/>
    </location>
</feature>
<feature type="compositionally biased region" description="Low complexity" evidence="1">
    <location>
        <begin position="261"/>
        <end position="282"/>
    </location>
</feature>
<evidence type="ECO:0000313" key="3">
    <source>
        <dbReference type="Proteomes" id="UP001309876"/>
    </source>
</evidence>
<reference evidence="2 3" key="1">
    <citation type="submission" date="2023-08" db="EMBL/GenBank/DDBJ databases">
        <title>Black Yeasts Isolated from many extreme environments.</title>
        <authorList>
            <person name="Coleine C."/>
            <person name="Stajich J.E."/>
            <person name="Selbmann L."/>
        </authorList>
    </citation>
    <scope>NUCLEOTIDE SEQUENCE [LARGE SCALE GENOMIC DNA]</scope>
    <source>
        <strain evidence="2 3">CCFEE 5910</strain>
    </source>
</reference>
<evidence type="ECO:0000256" key="1">
    <source>
        <dbReference type="SAM" id="MobiDB-lite"/>
    </source>
</evidence>
<accession>A0AAN7YE95</accession>
<dbReference type="Proteomes" id="UP001309876">
    <property type="component" value="Unassembled WGS sequence"/>
</dbReference>
<organism evidence="2 3">
    <name type="scientific">Lithohypha guttulata</name>
    <dbReference type="NCBI Taxonomy" id="1690604"/>
    <lineage>
        <taxon>Eukaryota</taxon>
        <taxon>Fungi</taxon>
        <taxon>Dikarya</taxon>
        <taxon>Ascomycota</taxon>
        <taxon>Pezizomycotina</taxon>
        <taxon>Eurotiomycetes</taxon>
        <taxon>Chaetothyriomycetidae</taxon>
        <taxon>Chaetothyriales</taxon>
        <taxon>Trichomeriaceae</taxon>
        <taxon>Lithohypha</taxon>
    </lineage>
</organism>
<feature type="compositionally biased region" description="Acidic residues" evidence="1">
    <location>
        <begin position="229"/>
        <end position="243"/>
    </location>
</feature>
<feature type="region of interest" description="Disordered" evidence="1">
    <location>
        <begin position="385"/>
        <end position="439"/>
    </location>
</feature>
<sequence>MNPEIRQTLNTISRNLESANEAAQERVYTFTQLVIDPCLSGIRGCLNDCTATCFPKREDRMRRRRARSRGRSDLHFDFYDDWDDEEDDNYGAGSWGNDELDSLLAGRGVKSIQPGRQRAMSYGARNRRPAHAPGEENPNIIPSSSYLGFLERFKWRPGARGVRYKPSAADLQEQPSATALGRDETDPLIEESEDDDRVTNIRKHRRQRSDTENSRSTTNSLSSRGDLIMGDEEEDAQPLDDEFAVMLTRTNTGGSRRPGLSSRKSARTASSKSSKSIATQRSNSSKSLQPIIASPTLESTQAEPPSLSALRAEEEHLRREQELEIAQKREAAVHIAKQRGLNADTLDSGGSQETKPLTIEVASTQKPSGENREMYQQDLQPITQDKSPIQSPVHEIEQQLGPASPVSTNTGYHADSETEPFPSFPTSPSKESEEQDRPP</sequence>
<keyword evidence="3" id="KW-1185">Reference proteome</keyword>
<feature type="compositionally biased region" description="Acidic residues" evidence="1">
    <location>
        <begin position="186"/>
        <end position="196"/>
    </location>
</feature>
<feature type="compositionally biased region" description="Low complexity" evidence="1">
    <location>
        <begin position="419"/>
        <end position="429"/>
    </location>
</feature>
<feature type="region of interest" description="Disordered" evidence="1">
    <location>
        <begin position="342"/>
        <end position="371"/>
    </location>
</feature>